<protein>
    <submittedName>
        <fullName evidence="2">Uncharacterized protein</fullName>
    </submittedName>
</protein>
<feature type="region of interest" description="Disordered" evidence="1">
    <location>
        <begin position="1"/>
        <end position="47"/>
    </location>
</feature>
<evidence type="ECO:0000313" key="2">
    <source>
        <dbReference type="EMBL" id="EBA27265.1"/>
    </source>
</evidence>
<dbReference type="HOGENOM" id="CLU_028033_0_0_1"/>
<dbReference type="Proteomes" id="UP000002530">
    <property type="component" value="Unassembled WGS sequence"/>
</dbReference>
<dbReference type="InParanoid" id="A4D9Z6"/>
<dbReference type="OMA" id="NANVCEC"/>
<feature type="compositionally biased region" description="Basic and acidic residues" evidence="1">
    <location>
        <begin position="25"/>
        <end position="34"/>
    </location>
</feature>
<proteinExistence type="predicted"/>
<dbReference type="GeneID" id="5077141"/>
<organism evidence="2 3">
    <name type="scientific">Aspergillus fumigatus (strain ATCC MYA-4609 / CBS 101355 / FGSC A1100 / Af293)</name>
    <name type="common">Neosartorya fumigata</name>
    <dbReference type="NCBI Taxonomy" id="330879"/>
    <lineage>
        <taxon>Eukaryota</taxon>
        <taxon>Fungi</taxon>
        <taxon>Dikarya</taxon>
        <taxon>Ascomycota</taxon>
        <taxon>Pezizomycotina</taxon>
        <taxon>Eurotiomycetes</taxon>
        <taxon>Eurotiomycetidae</taxon>
        <taxon>Eurotiales</taxon>
        <taxon>Aspergillaceae</taxon>
        <taxon>Aspergillus</taxon>
        <taxon>Aspergillus subgen. Fumigati</taxon>
    </lineage>
</organism>
<name>A4D9Z6_ASPFU</name>
<reference evidence="2 3" key="1">
    <citation type="journal article" date="2005" name="Nature">
        <title>Genomic sequence of the pathogenic and allergenic filamentous fungus Aspergillus fumigatus.</title>
        <authorList>
            <person name="Nierman W.C."/>
            <person name="Pain A."/>
            <person name="Anderson M.J."/>
            <person name="Wortman J.R."/>
            <person name="Kim H.S."/>
            <person name="Arroyo J."/>
            <person name="Berriman M."/>
            <person name="Abe K."/>
            <person name="Archer D.B."/>
            <person name="Bermejo C."/>
            <person name="Bennett J."/>
            <person name="Bowyer P."/>
            <person name="Chen D."/>
            <person name="Collins M."/>
            <person name="Coulsen R."/>
            <person name="Davies R."/>
            <person name="Dyer P.S."/>
            <person name="Farman M."/>
            <person name="Fedorova N."/>
            <person name="Fedorova N."/>
            <person name="Feldblyum T.V."/>
            <person name="Fischer R."/>
            <person name="Fosker N."/>
            <person name="Fraser A."/>
            <person name="Garcia J.L."/>
            <person name="Garcia M.J."/>
            <person name="Goble A."/>
            <person name="Goldman G.H."/>
            <person name="Gomi K."/>
            <person name="Griffith-Jones S."/>
            <person name="Gwilliam R."/>
            <person name="Haas B."/>
            <person name="Haas H."/>
            <person name="Harris D."/>
            <person name="Horiuchi H."/>
            <person name="Huang J."/>
            <person name="Humphray S."/>
            <person name="Jimenez J."/>
            <person name="Keller N."/>
            <person name="Khouri H."/>
            <person name="Kitamoto K."/>
            <person name="Kobayashi T."/>
            <person name="Konzack S."/>
            <person name="Kulkarni R."/>
            <person name="Kumagai T."/>
            <person name="Lafon A."/>
            <person name="Latge J.P."/>
            <person name="Li W."/>
            <person name="Lord A."/>
            <person name="Lu C."/>
            <person name="Majoros W.H."/>
            <person name="May G.S."/>
            <person name="Miller B.L."/>
            <person name="Mohamoud Y."/>
            <person name="Molina M."/>
            <person name="Monod M."/>
            <person name="Mouyna I."/>
            <person name="Mulligan S."/>
            <person name="Murphy L."/>
            <person name="O'Neil S."/>
            <person name="Paulsen I."/>
            <person name="Penalva M.A."/>
            <person name="Pertea M."/>
            <person name="Price C."/>
            <person name="Pritchard B.L."/>
            <person name="Quail M.A."/>
            <person name="Rabbinowitsch E."/>
            <person name="Rawlins N."/>
            <person name="Rajandream M.A."/>
            <person name="Reichard U."/>
            <person name="Renauld H."/>
            <person name="Robson G.D."/>
            <person name="Rodriguez de Cordoba S."/>
            <person name="Rodriguez-Pena J.M."/>
            <person name="Ronning C.M."/>
            <person name="Rutter S."/>
            <person name="Salzberg S.L."/>
            <person name="Sanchez M."/>
            <person name="Sanchez-Ferrero J.C."/>
            <person name="Saunders D."/>
            <person name="Seeger K."/>
            <person name="Squares R."/>
            <person name="Squares S."/>
            <person name="Takeuchi M."/>
            <person name="Tekaia F."/>
            <person name="Turner G."/>
            <person name="Vazquez de Aldana C.R."/>
            <person name="Weidman J."/>
            <person name="White O."/>
            <person name="Woodward J."/>
            <person name="Yu J.H."/>
            <person name="Fraser C."/>
            <person name="Galagan J.E."/>
            <person name="Asai K."/>
            <person name="Machida M."/>
            <person name="Hall N."/>
            <person name="Barrell B."/>
            <person name="Denning D.W."/>
        </authorList>
    </citation>
    <scope>NUCLEOTIDE SEQUENCE [LARGE SCALE GENOMIC DNA]</scope>
    <source>
        <strain evidence="2 3">Af293</strain>
    </source>
</reference>
<dbReference type="EMBL" id="AAHF01000011">
    <property type="protein sequence ID" value="EBA27265.1"/>
    <property type="molecule type" value="Genomic_DNA"/>
</dbReference>
<keyword evidence="3" id="KW-1185">Reference proteome</keyword>
<accession>A4D9Z6</accession>
<evidence type="ECO:0000256" key="1">
    <source>
        <dbReference type="SAM" id="MobiDB-lite"/>
    </source>
</evidence>
<gene>
    <name evidence="2" type="ORF">AFUA_5G00155</name>
</gene>
<dbReference type="KEGG" id="afm:AFUA_5G00155"/>
<evidence type="ECO:0000313" key="3">
    <source>
        <dbReference type="Proteomes" id="UP000002530"/>
    </source>
</evidence>
<comment type="caution">
    <text evidence="2">The sequence shown here is derived from an EMBL/GenBank/DDBJ whole genome shotgun (WGS) entry which is preliminary data.</text>
</comment>
<dbReference type="OrthoDB" id="5376140at2759"/>
<dbReference type="RefSeq" id="XP_001481480.1">
    <property type="nucleotide sequence ID" value="XM_001481430.1"/>
</dbReference>
<dbReference type="AlphaFoldDB" id="A4D9Z6"/>
<dbReference type="VEuPathDB" id="FungiDB:Afu5g00155"/>
<sequence length="650" mass="73961">MDQEFDIKVECDDSPSAQGCLGGPIEDRDRPSDKEGEDNSGPGEQSRIYLNVSPSYVGDWDATTAFRELYQNWKDAIIHSFNLHLRDFRPLYQENGDFISITVPEMGSNTNALGFIRYEKKYGRVVLVNACAQLRTESLQLGHTSKKGQLQFAGCHGEGLKLAAMVMCREGYSVSIETGNSHWSFVYGGPSKTRFYCNIGPLCVATPEVKLNPAQDMACFTYRTWRDVCVEVGPDSEGTGGGVSIEEFRQWLTVSLDIHGHSYPESIIETDQGDLIIDPRFREARPFELSYNFVQGGVNRDRQRLVSRYEQADMVRRIWESAIRENEALTLPIYVNLLRNFPRAPDVELADQLLDHPTRFRIWKYLMKEAGDEKFYFCQKTGSQSVGSITKSLRKEPAALPDTLWNLLRGVTPIRTAYEEQIDMFQNANVCECHRTLFAVTIRRALWASMALCGYPTNIQFVHSDNSQIDMVFDMGCRTLKIHDRWLDPGAVHYQSPCRPGMEYALTACGPFFCDHVVEELFAMVQGEMSRISPSVMNHSRRHREIRLKSVEFDRLDIHKKYFPMIAANERAAFFGQPTSPIHPARLPQPPFYTRWDGTTRNDSLQQVQNTMNPNLGGIVATSLGQATYYDARSPKRALPPLYPNDRRIA</sequence>
<feature type="compositionally biased region" description="Basic and acidic residues" evidence="1">
    <location>
        <begin position="1"/>
        <end position="11"/>
    </location>
</feature>